<gene>
    <name evidence="2" type="ORF">PIB30_100839</name>
</gene>
<evidence type="ECO:0000313" key="3">
    <source>
        <dbReference type="Proteomes" id="UP001341840"/>
    </source>
</evidence>
<dbReference type="EMBL" id="JASCZI010214316">
    <property type="protein sequence ID" value="MED6201987.1"/>
    <property type="molecule type" value="Genomic_DNA"/>
</dbReference>
<feature type="region of interest" description="Disordered" evidence="1">
    <location>
        <begin position="1"/>
        <end position="62"/>
    </location>
</feature>
<feature type="compositionally biased region" description="Basic and acidic residues" evidence="1">
    <location>
        <begin position="30"/>
        <end position="51"/>
    </location>
</feature>
<comment type="caution">
    <text evidence="2">The sequence shown here is derived from an EMBL/GenBank/DDBJ whole genome shotgun (WGS) entry which is preliminary data.</text>
</comment>
<reference evidence="2 3" key="1">
    <citation type="journal article" date="2023" name="Plants (Basel)">
        <title>Bridging the Gap: Combining Genomics and Transcriptomics Approaches to Understand Stylosanthes scabra, an Orphan Legume from the Brazilian Caatinga.</title>
        <authorList>
            <person name="Ferreira-Neto J.R.C."/>
            <person name="da Silva M.D."/>
            <person name="Binneck E."/>
            <person name="de Melo N.F."/>
            <person name="da Silva R.H."/>
            <person name="de Melo A.L.T.M."/>
            <person name="Pandolfi V."/>
            <person name="Bustamante F.O."/>
            <person name="Brasileiro-Vidal A.C."/>
            <person name="Benko-Iseppon A.M."/>
        </authorList>
    </citation>
    <scope>NUCLEOTIDE SEQUENCE [LARGE SCALE GENOMIC DNA]</scope>
    <source>
        <tissue evidence="2">Leaves</tissue>
    </source>
</reference>
<sequence>MDIVQPQHDKPMQQKFEEEKQHDNLLQPHIQEKIQQEGELQQKQEDSKENQKLTLKPLPSTL</sequence>
<feature type="non-terminal residue" evidence="2">
    <location>
        <position position="62"/>
    </location>
</feature>
<dbReference type="Proteomes" id="UP001341840">
    <property type="component" value="Unassembled WGS sequence"/>
</dbReference>
<evidence type="ECO:0000256" key="1">
    <source>
        <dbReference type="SAM" id="MobiDB-lite"/>
    </source>
</evidence>
<feature type="compositionally biased region" description="Basic and acidic residues" evidence="1">
    <location>
        <begin position="7"/>
        <end position="23"/>
    </location>
</feature>
<accession>A0ABU6XUS5</accession>
<evidence type="ECO:0000313" key="2">
    <source>
        <dbReference type="EMBL" id="MED6201987.1"/>
    </source>
</evidence>
<organism evidence="2 3">
    <name type="scientific">Stylosanthes scabra</name>
    <dbReference type="NCBI Taxonomy" id="79078"/>
    <lineage>
        <taxon>Eukaryota</taxon>
        <taxon>Viridiplantae</taxon>
        <taxon>Streptophyta</taxon>
        <taxon>Embryophyta</taxon>
        <taxon>Tracheophyta</taxon>
        <taxon>Spermatophyta</taxon>
        <taxon>Magnoliopsida</taxon>
        <taxon>eudicotyledons</taxon>
        <taxon>Gunneridae</taxon>
        <taxon>Pentapetalae</taxon>
        <taxon>rosids</taxon>
        <taxon>fabids</taxon>
        <taxon>Fabales</taxon>
        <taxon>Fabaceae</taxon>
        <taxon>Papilionoideae</taxon>
        <taxon>50 kb inversion clade</taxon>
        <taxon>dalbergioids sensu lato</taxon>
        <taxon>Dalbergieae</taxon>
        <taxon>Pterocarpus clade</taxon>
        <taxon>Stylosanthes</taxon>
    </lineage>
</organism>
<keyword evidence="3" id="KW-1185">Reference proteome</keyword>
<name>A0ABU6XUS5_9FABA</name>
<protein>
    <submittedName>
        <fullName evidence="2">Uncharacterized protein</fullName>
    </submittedName>
</protein>
<proteinExistence type="predicted"/>